<gene>
    <name evidence="2" type="ORF">TM448A04287_0003</name>
    <name evidence="3" type="ORF">TM448B04948_0008</name>
</gene>
<protein>
    <submittedName>
        <fullName evidence="2">Uncharacterized protein</fullName>
    </submittedName>
</protein>
<feature type="region of interest" description="Disordered" evidence="1">
    <location>
        <begin position="105"/>
        <end position="128"/>
    </location>
</feature>
<dbReference type="EMBL" id="MT145114">
    <property type="protein sequence ID" value="QJI03734.1"/>
    <property type="molecule type" value="Genomic_DNA"/>
</dbReference>
<proteinExistence type="predicted"/>
<reference evidence="2" key="1">
    <citation type="submission" date="2020-03" db="EMBL/GenBank/DDBJ databases">
        <title>The deep terrestrial virosphere.</title>
        <authorList>
            <person name="Holmfeldt K."/>
            <person name="Nilsson E."/>
            <person name="Simone D."/>
            <person name="Lopez-Fernandez M."/>
            <person name="Wu X."/>
            <person name="de Brujin I."/>
            <person name="Lundin D."/>
            <person name="Andersson A."/>
            <person name="Bertilsson S."/>
            <person name="Dopson M."/>
        </authorList>
    </citation>
    <scope>NUCLEOTIDE SEQUENCE</scope>
    <source>
        <strain evidence="2">TM448A04287</strain>
        <strain evidence="3">TM448B04948</strain>
    </source>
</reference>
<evidence type="ECO:0000313" key="2">
    <source>
        <dbReference type="EMBL" id="QJA54065.1"/>
    </source>
</evidence>
<dbReference type="EMBL" id="MT144474">
    <property type="protein sequence ID" value="QJA54065.1"/>
    <property type="molecule type" value="Genomic_DNA"/>
</dbReference>
<accession>A0A6H2A3H6</accession>
<evidence type="ECO:0000256" key="1">
    <source>
        <dbReference type="SAM" id="MobiDB-lite"/>
    </source>
</evidence>
<sequence>MSDNHLIIVAHDEDIVNTRDLLLRLIQDESVTHSQVHPNGSTYLRLKNGVRFYIISVDHIQEDHLRGMDFDHVHYLTHIPDFVRKILGPHIRVKSKPGWRFGTHVQNNSMTGAPETVHTFGPPDEEKA</sequence>
<evidence type="ECO:0000313" key="3">
    <source>
        <dbReference type="EMBL" id="QJI03734.1"/>
    </source>
</evidence>
<dbReference type="AlphaFoldDB" id="A0A6H2A3H6"/>
<organism evidence="2">
    <name type="scientific">viral metagenome</name>
    <dbReference type="NCBI Taxonomy" id="1070528"/>
    <lineage>
        <taxon>unclassified sequences</taxon>
        <taxon>metagenomes</taxon>
        <taxon>organismal metagenomes</taxon>
    </lineage>
</organism>
<name>A0A6H2A3H6_9ZZZZ</name>